<organism evidence="2 3">
    <name type="scientific">Orbilia ellipsospora</name>
    <dbReference type="NCBI Taxonomy" id="2528407"/>
    <lineage>
        <taxon>Eukaryota</taxon>
        <taxon>Fungi</taxon>
        <taxon>Dikarya</taxon>
        <taxon>Ascomycota</taxon>
        <taxon>Pezizomycotina</taxon>
        <taxon>Orbiliomycetes</taxon>
        <taxon>Orbiliales</taxon>
        <taxon>Orbiliaceae</taxon>
        <taxon>Orbilia</taxon>
    </lineage>
</organism>
<proteinExistence type="predicted"/>
<feature type="transmembrane region" description="Helical" evidence="1">
    <location>
        <begin position="337"/>
        <end position="356"/>
    </location>
</feature>
<keyword evidence="1" id="KW-0812">Transmembrane</keyword>
<dbReference type="EMBL" id="JAVHJO010000009">
    <property type="protein sequence ID" value="KAK6537458.1"/>
    <property type="molecule type" value="Genomic_DNA"/>
</dbReference>
<feature type="transmembrane region" description="Helical" evidence="1">
    <location>
        <begin position="376"/>
        <end position="396"/>
    </location>
</feature>
<reference evidence="2 3" key="1">
    <citation type="submission" date="2019-10" db="EMBL/GenBank/DDBJ databases">
        <authorList>
            <person name="Palmer J.M."/>
        </authorList>
    </citation>
    <scope>NUCLEOTIDE SEQUENCE [LARGE SCALE GENOMIC DNA]</scope>
    <source>
        <strain evidence="2 3">TWF694</strain>
    </source>
</reference>
<evidence type="ECO:0000256" key="1">
    <source>
        <dbReference type="SAM" id="Phobius"/>
    </source>
</evidence>
<sequence length="425" mass="49306">MQQPPPATLPPLIAPAPVVAPAPAITSNSTPTTYPVEIFEKNGDEWEQRQSDLRTYLATNSDAPCFVFAKFKSHKIAGTEPGRPEIRQALQTFYGLPTLIWTQSCWGAKSYYGCRDDKSRRHNTWFQFDFKGIPHGPYNPAQPCFTHEYHQPLCFTTWSRCGRKSIFCLSFPAQMIRGLKATLKAGDDDCNNILYDPYCFHQLIIQNVMQITDYCIWRETGDVLRILDWSLNSRLNAFTFKEYRQLKYNINEGVEMLNDIIVVLEKMMQRQSSRAEKIINAAPEERLAFTQVSDMLNFQHELAQVFKSKVATLCSDSENYSTWAFYAVTSMNSANGYINLQLTSFFLPAILISALFSTNFFYYDTLSNNWSLTKKFWIYWTVLVPTILITILFAFYKFRIMGRSRIWMNEMKVQKERLKALIRRS</sequence>
<name>A0AAV9X5U9_9PEZI</name>
<keyword evidence="1" id="KW-1133">Transmembrane helix</keyword>
<keyword evidence="3" id="KW-1185">Reference proteome</keyword>
<gene>
    <name evidence="2" type="ORF">TWF694_011644</name>
</gene>
<accession>A0AAV9X5U9</accession>
<comment type="caution">
    <text evidence="2">The sequence shown here is derived from an EMBL/GenBank/DDBJ whole genome shotgun (WGS) entry which is preliminary data.</text>
</comment>
<keyword evidence="1" id="KW-0472">Membrane</keyword>
<dbReference type="AlphaFoldDB" id="A0AAV9X5U9"/>
<dbReference type="Proteomes" id="UP001365542">
    <property type="component" value="Unassembled WGS sequence"/>
</dbReference>
<protein>
    <submittedName>
        <fullName evidence="2">Uncharacterized protein</fullName>
    </submittedName>
</protein>
<evidence type="ECO:0000313" key="3">
    <source>
        <dbReference type="Proteomes" id="UP001365542"/>
    </source>
</evidence>
<evidence type="ECO:0000313" key="2">
    <source>
        <dbReference type="EMBL" id="KAK6537458.1"/>
    </source>
</evidence>